<feature type="domain" description="Protein kinase" evidence="16">
    <location>
        <begin position="31"/>
        <end position="290"/>
    </location>
</feature>
<evidence type="ECO:0000256" key="6">
    <source>
        <dbReference type="ARBA" id="ARBA00022679"/>
    </source>
</evidence>
<comment type="catalytic activity">
    <reaction evidence="12">
        <text>L-seryl-[protein] + ATP = O-phospho-L-seryl-[protein] + ADP + H(+)</text>
        <dbReference type="Rhea" id="RHEA:17989"/>
        <dbReference type="Rhea" id="RHEA-COMP:9863"/>
        <dbReference type="Rhea" id="RHEA-COMP:11604"/>
        <dbReference type="ChEBI" id="CHEBI:15378"/>
        <dbReference type="ChEBI" id="CHEBI:29999"/>
        <dbReference type="ChEBI" id="CHEBI:30616"/>
        <dbReference type="ChEBI" id="CHEBI:83421"/>
        <dbReference type="ChEBI" id="CHEBI:456216"/>
        <dbReference type="EC" id="2.7.11.1"/>
    </reaction>
</comment>
<dbReference type="InterPro" id="IPR011009">
    <property type="entry name" value="Kinase-like_dom_sf"/>
</dbReference>
<gene>
    <name evidence="18" type="primary">Rps6ka2</name>
    <name evidence="18" type="ORF">PIPCHL_R05227</name>
</gene>
<organism evidence="18 19">
    <name type="scientific">Piprites chloris</name>
    <name type="common">Wing-barred manakin</name>
    <dbReference type="NCBI Taxonomy" id="114369"/>
    <lineage>
        <taxon>Eukaryota</taxon>
        <taxon>Metazoa</taxon>
        <taxon>Chordata</taxon>
        <taxon>Craniata</taxon>
        <taxon>Vertebrata</taxon>
        <taxon>Euteleostomi</taxon>
        <taxon>Archelosauria</taxon>
        <taxon>Archosauria</taxon>
        <taxon>Dinosauria</taxon>
        <taxon>Saurischia</taxon>
        <taxon>Theropoda</taxon>
        <taxon>Coelurosauria</taxon>
        <taxon>Aves</taxon>
        <taxon>Neognathae</taxon>
        <taxon>Neoaves</taxon>
        <taxon>Telluraves</taxon>
        <taxon>Australaves</taxon>
        <taxon>Passeriformes</taxon>
        <taxon>Pipridae</taxon>
        <taxon>Piprites</taxon>
    </lineage>
</organism>
<evidence type="ECO:0000256" key="4">
    <source>
        <dbReference type="ARBA" id="ARBA00022527"/>
    </source>
</evidence>
<dbReference type="PANTHER" id="PTHR24351">
    <property type="entry name" value="RIBOSOMAL PROTEIN S6 KINASE"/>
    <property type="match status" value="1"/>
</dbReference>
<evidence type="ECO:0000256" key="7">
    <source>
        <dbReference type="ARBA" id="ARBA00022737"/>
    </source>
</evidence>
<dbReference type="EC" id="2.7.11.1" evidence="3"/>
<keyword evidence="6" id="KW-0808">Transferase</keyword>
<dbReference type="CDD" id="cd14178">
    <property type="entry name" value="STKc_RSK3_C"/>
    <property type="match status" value="1"/>
</dbReference>
<dbReference type="EMBL" id="VXAH01000051">
    <property type="protein sequence ID" value="NXK32381.1"/>
    <property type="molecule type" value="Genomic_DNA"/>
</dbReference>
<evidence type="ECO:0000256" key="15">
    <source>
        <dbReference type="PROSITE-ProRule" id="PRU10141"/>
    </source>
</evidence>
<feature type="binding site" evidence="14 15">
    <location>
        <position position="416"/>
    </location>
    <ligand>
        <name>ATP</name>
        <dbReference type="ChEBI" id="CHEBI:30616"/>
    </ligand>
</feature>
<accession>A0A7L0IJB1</accession>
<keyword evidence="10 14" id="KW-0067">ATP-binding</keyword>
<dbReference type="FunFam" id="3.30.200.20:FF:000121">
    <property type="entry name" value="Ribosomal protein S6 kinase"/>
    <property type="match status" value="1"/>
</dbReference>
<dbReference type="InterPro" id="IPR017441">
    <property type="entry name" value="Protein_kinase_ATP_BS"/>
</dbReference>
<keyword evidence="5" id="KW-0597">Phosphoprotein</keyword>
<feature type="non-terminal residue" evidence="18">
    <location>
        <position position="705"/>
    </location>
</feature>
<dbReference type="Gene3D" id="3.30.200.20">
    <property type="entry name" value="Phosphorylase Kinase, domain 1"/>
    <property type="match status" value="2"/>
</dbReference>
<dbReference type="FunFam" id="1.10.510.10:FF:000041">
    <property type="entry name" value="Ribosomal protein S6 kinase"/>
    <property type="match status" value="1"/>
</dbReference>
<dbReference type="PROSITE" id="PS51285">
    <property type="entry name" value="AGC_KINASE_CTER"/>
    <property type="match status" value="1"/>
</dbReference>
<reference evidence="18 19" key="1">
    <citation type="submission" date="2019-09" db="EMBL/GenBank/DDBJ databases">
        <title>Bird 10,000 Genomes (B10K) Project - Family phase.</title>
        <authorList>
            <person name="Zhang G."/>
        </authorList>
    </citation>
    <scope>NUCLEOTIDE SEQUENCE [LARGE SCALE GENOMIC DNA]</scope>
    <source>
        <strain evidence="18">B10K-DU-007-02</strain>
        <tissue evidence="18">Mixed tissue sample</tissue>
    </source>
</reference>
<dbReference type="SMART" id="SM00133">
    <property type="entry name" value="S_TK_X"/>
    <property type="match status" value="1"/>
</dbReference>
<evidence type="ECO:0000256" key="12">
    <source>
        <dbReference type="ARBA" id="ARBA00048679"/>
    </source>
</evidence>
<dbReference type="GO" id="GO:0035556">
    <property type="term" value="P:intracellular signal transduction"/>
    <property type="evidence" value="ECO:0007669"/>
    <property type="project" value="InterPro"/>
</dbReference>
<dbReference type="FunFam" id="3.30.200.20:FF:000013">
    <property type="entry name" value="Ribosomal protein S6 kinase"/>
    <property type="match status" value="1"/>
</dbReference>
<evidence type="ECO:0000259" key="16">
    <source>
        <dbReference type="PROSITE" id="PS50011"/>
    </source>
</evidence>
<dbReference type="PROSITE" id="PS00107">
    <property type="entry name" value="PROTEIN_KINASE_ATP"/>
    <property type="match status" value="2"/>
</dbReference>
<keyword evidence="7" id="KW-0677">Repeat</keyword>
<protein>
    <recommendedName>
        <fullName evidence="3">non-specific serine/threonine protein kinase</fullName>
        <ecNumber evidence="3">2.7.11.1</ecNumber>
    </recommendedName>
</protein>
<comment type="similarity">
    <text evidence="2">Belongs to the protein kinase superfamily. AGC Ser/Thr protein kinase family. S6 kinase subfamily.</text>
</comment>
<keyword evidence="8 14" id="KW-0547">Nucleotide-binding</keyword>
<feature type="active site" description="Proton acceptor" evidence="13">
    <location>
        <position position="504"/>
    </location>
</feature>
<evidence type="ECO:0000256" key="1">
    <source>
        <dbReference type="ARBA" id="ARBA00001946"/>
    </source>
</evidence>
<evidence type="ECO:0000256" key="5">
    <source>
        <dbReference type="ARBA" id="ARBA00022553"/>
    </source>
</evidence>
<evidence type="ECO:0000256" key="3">
    <source>
        <dbReference type="ARBA" id="ARBA00012513"/>
    </source>
</evidence>
<dbReference type="SUPFAM" id="SSF56112">
    <property type="entry name" value="Protein kinase-like (PK-like)"/>
    <property type="match status" value="2"/>
</dbReference>
<name>A0A7L0IJB1_PIPCL</name>
<feature type="binding site" evidence="14">
    <location>
        <begin position="393"/>
        <end position="401"/>
    </location>
    <ligand>
        <name>ATP</name>
        <dbReference type="ChEBI" id="CHEBI:30616"/>
    </ligand>
</feature>
<evidence type="ECO:0000256" key="9">
    <source>
        <dbReference type="ARBA" id="ARBA00022777"/>
    </source>
</evidence>
<keyword evidence="9 18" id="KW-0418">Kinase</keyword>
<evidence type="ECO:0000256" key="10">
    <source>
        <dbReference type="ARBA" id="ARBA00022840"/>
    </source>
</evidence>
<dbReference type="InterPro" id="IPR042766">
    <property type="entry name" value="RSK3_STKc"/>
</dbReference>
<evidence type="ECO:0000313" key="18">
    <source>
        <dbReference type="EMBL" id="NXK32381.1"/>
    </source>
</evidence>
<comment type="caution">
    <text evidence="18">The sequence shown here is derived from an EMBL/GenBank/DDBJ whole genome shotgun (WGS) entry which is preliminary data.</text>
</comment>
<comment type="cofactor">
    <cofactor evidence="1">
        <name>Mg(2+)</name>
        <dbReference type="ChEBI" id="CHEBI:18420"/>
    </cofactor>
</comment>
<keyword evidence="19" id="KW-1185">Reference proteome</keyword>
<dbReference type="GO" id="GO:0004711">
    <property type="term" value="F:ribosomal protein S6 kinase activity"/>
    <property type="evidence" value="ECO:0007669"/>
    <property type="project" value="InterPro"/>
</dbReference>
<dbReference type="SMART" id="SM00220">
    <property type="entry name" value="S_TKc"/>
    <property type="match status" value="2"/>
</dbReference>
<evidence type="ECO:0000256" key="11">
    <source>
        <dbReference type="ARBA" id="ARBA00047899"/>
    </source>
</evidence>
<feature type="non-terminal residue" evidence="18">
    <location>
        <position position="1"/>
    </location>
</feature>
<dbReference type="PROSITE" id="PS00108">
    <property type="entry name" value="PROTEIN_KINASE_ST"/>
    <property type="match status" value="2"/>
</dbReference>
<dbReference type="InterPro" id="IPR008271">
    <property type="entry name" value="Ser/Thr_kinase_AS"/>
</dbReference>
<proteinExistence type="inferred from homology"/>
<dbReference type="GO" id="GO:0000287">
    <property type="term" value="F:magnesium ion binding"/>
    <property type="evidence" value="ECO:0007669"/>
    <property type="project" value="InterPro"/>
</dbReference>
<evidence type="ECO:0000256" key="13">
    <source>
        <dbReference type="PIRSR" id="PIRSR000606-50"/>
    </source>
</evidence>
<dbReference type="GO" id="GO:0005524">
    <property type="term" value="F:ATP binding"/>
    <property type="evidence" value="ECO:0007669"/>
    <property type="project" value="UniProtKB-UniRule"/>
</dbReference>
<sequence>LFSLQEEGIVKEIDISHHVKEGFEKADPSQFELLKVLGQGSYGKVFLVRKIKGSDAGQLYAMKVLKKATLKVRDRVRSKMERDILAEVNHPFIVKLHYAFQTEGKLYLILDFLRGGDLFTRLSKEVMFTEEDVKFYLAELALALDHLHGLGIIYRDLKPENILLDEEGHIKITDFGLSKEAIDHDKRAYSFCGTIEYMAPEVVNRRGHTQSADWWSFGVLMFEMLTGSLPFQGKDRKETMALILKAKLGMPQFLSIEAQSLLRALFKRNPSNRLGAGFDGVEEIKRHPFFVTIDWNKLYRKEIKPPFKPAVGRPEDTFHFDPEFTSRTPTDSPGVPPSANAHHLFRGFSFVASNLVQEPTQQDVHKITVHPIVQQLHGNNIHFTDGYEIKEDIGIGSYSVCKRCVHKATETEFAVKIIDKSKRDPSEEIEILLRYGQHPNIITLKDVYDDGKFVYLVMELMRGGELLDRILRQKCFSEREASAVLCTITRTVDYLHSQGVVHRDLKPSNILYMDESGNPDSIRICDFGFAKQLRAENGLLMTPCYTANFVAPEVLKRQGYDAACDIWSLGILLYTMLAGFTPFANGPDDTPEEILARIGSGKYALTGGNWDSVSDTAKDIVSKMLHVDPHQRLTAVQVLRHPWIVNREYLSQNQLSRQDVHLVKGAMAATYFALNRAPQAPRLEPVLSSNLAQRRGMKRLTSTRL</sequence>
<dbReference type="InterPro" id="IPR041906">
    <property type="entry name" value="RSK_N"/>
</dbReference>
<dbReference type="CDD" id="cd05582">
    <property type="entry name" value="STKc_RSK_N"/>
    <property type="match status" value="1"/>
</dbReference>
<feature type="domain" description="AGC-kinase C-terminal" evidence="17">
    <location>
        <begin position="291"/>
        <end position="360"/>
    </location>
</feature>
<dbReference type="PIRSF" id="PIRSF000606">
    <property type="entry name" value="Ribsml_S6_kin_2"/>
    <property type="match status" value="1"/>
</dbReference>
<comment type="catalytic activity">
    <reaction evidence="11">
        <text>L-threonyl-[protein] + ATP = O-phospho-L-threonyl-[protein] + ADP + H(+)</text>
        <dbReference type="Rhea" id="RHEA:46608"/>
        <dbReference type="Rhea" id="RHEA-COMP:11060"/>
        <dbReference type="Rhea" id="RHEA-COMP:11605"/>
        <dbReference type="ChEBI" id="CHEBI:15378"/>
        <dbReference type="ChEBI" id="CHEBI:30013"/>
        <dbReference type="ChEBI" id="CHEBI:30616"/>
        <dbReference type="ChEBI" id="CHEBI:61977"/>
        <dbReference type="ChEBI" id="CHEBI:456216"/>
        <dbReference type="EC" id="2.7.11.1"/>
    </reaction>
</comment>
<dbReference type="PROSITE" id="PS50011">
    <property type="entry name" value="PROTEIN_KINASE_DOM"/>
    <property type="match status" value="2"/>
</dbReference>
<feature type="binding site" evidence="14 15">
    <location>
        <position position="63"/>
    </location>
    <ligand>
        <name>ATP</name>
        <dbReference type="ChEBI" id="CHEBI:30616"/>
    </ligand>
</feature>
<evidence type="ECO:0000256" key="8">
    <source>
        <dbReference type="ARBA" id="ARBA00022741"/>
    </source>
</evidence>
<evidence type="ECO:0000259" key="17">
    <source>
        <dbReference type="PROSITE" id="PS51285"/>
    </source>
</evidence>
<feature type="binding site" evidence="14">
    <location>
        <begin position="37"/>
        <end position="45"/>
    </location>
    <ligand>
        <name>ATP</name>
        <dbReference type="ChEBI" id="CHEBI:30616"/>
    </ligand>
</feature>
<evidence type="ECO:0000313" key="19">
    <source>
        <dbReference type="Proteomes" id="UP000520962"/>
    </source>
</evidence>
<feature type="domain" description="Protein kinase" evidence="16">
    <location>
        <begin position="387"/>
        <end position="644"/>
    </location>
</feature>
<dbReference type="Pfam" id="PF00433">
    <property type="entry name" value="Pkinase_C"/>
    <property type="match status" value="1"/>
</dbReference>
<keyword evidence="4" id="KW-0723">Serine/threonine-protein kinase</keyword>
<dbReference type="Pfam" id="PF00069">
    <property type="entry name" value="Pkinase"/>
    <property type="match status" value="2"/>
</dbReference>
<dbReference type="InterPro" id="IPR000719">
    <property type="entry name" value="Prot_kinase_dom"/>
</dbReference>
<evidence type="ECO:0000256" key="2">
    <source>
        <dbReference type="ARBA" id="ARBA00009804"/>
    </source>
</evidence>
<evidence type="ECO:0000256" key="14">
    <source>
        <dbReference type="PIRSR" id="PIRSR000606-51"/>
    </source>
</evidence>
<dbReference type="Proteomes" id="UP000520962">
    <property type="component" value="Unassembled WGS sequence"/>
</dbReference>
<feature type="active site" description="Proton acceptor" evidence="13">
    <location>
        <position position="156"/>
    </location>
</feature>
<dbReference type="FunFam" id="1.10.510.10:FF:000010">
    <property type="entry name" value="Ribosomal protein S6 kinase"/>
    <property type="match status" value="1"/>
</dbReference>
<dbReference type="AlphaFoldDB" id="A0A7L0IJB1"/>
<dbReference type="InterPro" id="IPR017892">
    <property type="entry name" value="Pkinase_C"/>
</dbReference>
<dbReference type="InterPro" id="IPR000961">
    <property type="entry name" value="AGC-kinase_C"/>
</dbReference>
<dbReference type="InterPro" id="IPR016239">
    <property type="entry name" value="Ribosomal_S6_kinase_II"/>
</dbReference>
<dbReference type="Gene3D" id="1.10.510.10">
    <property type="entry name" value="Transferase(Phosphotransferase) domain 1"/>
    <property type="match status" value="2"/>
</dbReference>